<evidence type="ECO:0000313" key="2">
    <source>
        <dbReference type="Proteomes" id="UP000243205"/>
    </source>
</evidence>
<dbReference type="OrthoDB" id="191894at2"/>
<dbReference type="RefSeq" id="WP_092079307.1">
    <property type="nucleotide sequence ID" value="NZ_FNAQ01000012.1"/>
</dbReference>
<protein>
    <recommendedName>
        <fullName evidence="3">Polyhydroxyalkanoate synthesis regulator phasin</fullName>
    </recommendedName>
</protein>
<dbReference type="AlphaFoldDB" id="A0A1G7D7D4"/>
<accession>A0A1G7D7D4</accession>
<gene>
    <name evidence="1" type="ORF">SAMN05661003_11254</name>
</gene>
<keyword evidence="2" id="KW-1185">Reference proteome</keyword>
<evidence type="ECO:0000313" key="1">
    <source>
        <dbReference type="EMBL" id="SDE47548.1"/>
    </source>
</evidence>
<dbReference type="EMBL" id="FNAQ01000012">
    <property type="protein sequence ID" value="SDE47548.1"/>
    <property type="molecule type" value="Genomic_DNA"/>
</dbReference>
<reference evidence="2" key="1">
    <citation type="submission" date="2016-10" db="EMBL/GenBank/DDBJ databases">
        <authorList>
            <person name="Varghese N."/>
            <person name="Submissions S."/>
        </authorList>
    </citation>
    <scope>NUCLEOTIDE SEQUENCE [LARGE SCALE GENOMIC DNA]</scope>
    <source>
        <strain evidence="2">DSM 8987</strain>
    </source>
</reference>
<proteinExistence type="predicted"/>
<evidence type="ECO:0008006" key="3">
    <source>
        <dbReference type="Google" id="ProtNLM"/>
    </source>
</evidence>
<dbReference type="STRING" id="57664.SAMN05661003_11254"/>
<organism evidence="1 2">
    <name type="scientific">Desulfuromonas thiophila</name>
    <dbReference type="NCBI Taxonomy" id="57664"/>
    <lineage>
        <taxon>Bacteria</taxon>
        <taxon>Pseudomonadati</taxon>
        <taxon>Thermodesulfobacteriota</taxon>
        <taxon>Desulfuromonadia</taxon>
        <taxon>Desulfuromonadales</taxon>
        <taxon>Desulfuromonadaceae</taxon>
        <taxon>Desulfuromonas</taxon>
    </lineage>
</organism>
<name>A0A1G7D7D4_9BACT</name>
<sequence>MFEILEKTLLTALGAASLTQKKTEELACELRQRFNLSEEEGKKLVTSVQEAVKQRQQDLQDAARDEVRQAAERLGLVPRSELEALEQRVRQLEERLGQN</sequence>
<dbReference type="Proteomes" id="UP000243205">
    <property type="component" value="Unassembled WGS sequence"/>
</dbReference>